<organism evidence="13 14">
    <name type="scientific">Calocera viscosa (strain TUFC12733)</name>
    <dbReference type="NCBI Taxonomy" id="1330018"/>
    <lineage>
        <taxon>Eukaryota</taxon>
        <taxon>Fungi</taxon>
        <taxon>Dikarya</taxon>
        <taxon>Basidiomycota</taxon>
        <taxon>Agaricomycotina</taxon>
        <taxon>Dacrymycetes</taxon>
        <taxon>Dacrymycetales</taxon>
        <taxon>Dacrymycetaceae</taxon>
        <taxon>Calocera</taxon>
    </lineage>
</organism>
<keyword evidence="8 12" id="KW-1133">Transmembrane helix</keyword>
<dbReference type="PANTHER" id="PTHR17130">
    <property type="entry name" value="MITOCHONDRIAL OUTER MEMBRANE PROTEIN 25"/>
    <property type="match status" value="1"/>
</dbReference>
<dbReference type="Proteomes" id="UP000076738">
    <property type="component" value="Unassembled WGS sequence"/>
</dbReference>
<keyword evidence="10 12" id="KW-0472">Membrane</keyword>
<dbReference type="PANTHER" id="PTHR17130:SF14">
    <property type="entry name" value="CYTOCHROME C OXIDASE ASSEMBLY PROTEIN COX16 HOMOLOG, MITOCHONDRIAL"/>
    <property type="match status" value="1"/>
</dbReference>
<dbReference type="OrthoDB" id="5516033at2759"/>
<keyword evidence="14" id="KW-1185">Reference proteome</keyword>
<proteinExistence type="inferred from homology"/>
<comment type="similarity">
    <text evidence="3">Belongs to the COX16 family.</text>
</comment>
<evidence type="ECO:0000256" key="6">
    <source>
        <dbReference type="ARBA" id="ARBA00022692"/>
    </source>
</evidence>
<evidence type="ECO:0000256" key="7">
    <source>
        <dbReference type="ARBA" id="ARBA00022792"/>
    </source>
</evidence>
<comment type="function">
    <text evidence="1">Required for the assembly of the mitochondrial respiratory chain complex IV (CIV), also known as cytochrome c oxidase. May participate in merging the COX1 and COX2 assembly lines.</text>
</comment>
<name>A0A167Q574_CALVF</name>
<dbReference type="GO" id="GO:0033617">
    <property type="term" value="P:mitochondrial respiratory chain complex IV assembly"/>
    <property type="evidence" value="ECO:0007669"/>
    <property type="project" value="TreeGrafter"/>
</dbReference>
<evidence type="ECO:0000256" key="11">
    <source>
        <dbReference type="SAM" id="MobiDB-lite"/>
    </source>
</evidence>
<dbReference type="STRING" id="1330018.A0A167Q574"/>
<feature type="transmembrane region" description="Helical" evidence="12">
    <location>
        <begin position="24"/>
        <end position="42"/>
    </location>
</feature>
<evidence type="ECO:0000256" key="9">
    <source>
        <dbReference type="ARBA" id="ARBA00023128"/>
    </source>
</evidence>
<gene>
    <name evidence="13" type="ORF">CALVIDRAFT_510956</name>
</gene>
<sequence length="130" mass="15133">MPALPNRKRFNRLPWRTTIQKQPFLLFGLPFMTLMVIASFGLQTLTQTRYDYQNHKGKAVTKEEQLHMDKNRKKVDIREEYFRLQAGESHVDLENWENVRIARPEGTPEWGVPPSAPESPPTSKDPSART</sequence>
<keyword evidence="7" id="KW-0999">Mitochondrion inner membrane</keyword>
<evidence type="ECO:0000256" key="1">
    <source>
        <dbReference type="ARBA" id="ARBA00002490"/>
    </source>
</evidence>
<feature type="compositionally biased region" description="Polar residues" evidence="11">
    <location>
        <begin position="121"/>
        <end position="130"/>
    </location>
</feature>
<comment type="subcellular location">
    <subcellularLocation>
        <location evidence="2">Mitochondrion inner membrane</location>
        <topology evidence="2">Single-pass membrane protein</topology>
    </subcellularLocation>
</comment>
<evidence type="ECO:0000256" key="3">
    <source>
        <dbReference type="ARBA" id="ARBA00008370"/>
    </source>
</evidence>
<dbReference type="Pfam" id="PF14138">
    <property type="entry name" value="COX16"/>
    <property type="match status" value="1"/>
</dbReference>
<accession>A0A167Q574</accession>
<dbReference type="EMBL" id="KV417272">
    <property type="protein sequence ID" value="KZO99423.1"/>
    <property type="molecule type" value="Genomic_DNA"/>
</dbReference>
<dbReference type="GO" id="GO:0005743">
    <property type="term" value="C:mitochondrial inner membrane"/>
    <property type="evidence" value="ECO:0007669"/>
    <property type="project" value="UniProtKB-SubCell"/>
</dbReference>
<keyword evidence="6 12" id="KW-0812">Transmembrane</keyword>
<evidence type="ECO:0000256" key="5">
    <source>
        <dbReference type="ARBA" id="ARBA00019222"/>
    </source>
</evidence>
<feature type="region of interest" description="Disordered" evidence="11">
    <location>
        <begin position="104"/>
        <end position="130"/>
    </location>
</feature>
<evidence type="ECO:0000256" key="12">
    <source>
        <dbReference type="SAM" id="Phobius"/>
    </source>
</evidence>
<evidence type="ECO:0000313" key="13">
    <source>
        <dbReference type="EMBL" id="KZO99423.1"/>
    </source>
</evidence>
<reference evidence="13 14" key="1">
    <citation type="journal article" date="2016" name="Mol. Biol. Evol.">
        <title>Comparative Genomics of Early-Diverging Mushroom-Forming Fungi Provides Insights into the Origins of Lignocellulose Decay Capabilities.</title>
        <authorList>
            <person name="Nagy L.G."/>
            <person name="Riley R."/>
            <person name="Tritt A."/>
            <person name="Adam C."/>
            <person name="Daum C."/>
            <person name="Floudas D."/>
            <person name="Sun H."/>
            <person name="Yadav J.S."/>
            <person name="Pangilinan J."/>
            <person name="Larsson K.H."/>
            <person name="Matsuura K."/>
            <person name="Barry K."/>
            <person name="Labutti K."/>
            <person name="Kuo R."/>
            <person name="Ohm R.A."/>
            <person name="Bhattacharya S.S."/>
            <person name="Shirouzu T."/>
            <person name="Yoshinaga Y."/>
            <person name="Martin F.M."/>
            <person name="Grigoriev I.V."/>
            <person name="Hibbett D.S."/>
        </authorList>
    </citation>
    <scope>NUCLEOTIDE SEQUENCE [LARGE SCALE GENOMIC DNA]</scope>
    <source>
        <strain evidence="13 14">TUFC12733</strain>
    </source>
</reference>
<dbReference type="AlphaFoldDB" id="A0A167Q574"/>
<evidence type="ECO:0000256" key="8">
    <source>
        <dbReference type="ARBA" id="ARBA00022989"/>
    </source>
</evidence>
<evidence type="ECO:0000256" key="4">
    <source>
        <dbReference type="ARBA" id="ARBA00015368"/>
    </source>
</evidence>
<evidence type="ECO:0000256" key="10">
    <source>
        <dbReference type="ARBA" id="ARBA00023136"/>
    </source>
</evidence>
<dbReference type="InterPro" id="IPR020164">
    <property type="entry name" value="Cyt_c_Oxase_assmbl_COX16"/>
</dbReference>
<keyword evidence="9" id="KW-0496">Mitochondrion</keyword>
<protein>
    <recommendedName>
        <fullName evidence="4">Cytochrome c oxidase assembly protein COX16, mitochondrial</fullName>
    </recommendedName>
    <alternativeName>
        <fullName evidence="5">Cytochrome c oxidase assembly protein cox16, mitochondrial</fullName>
    </alternativeName>
</protein>
<evidence type="ECO:0000313" key="14">
    <source>
        <dbReference type="Proteomes" id="UP000076738"/>
    </source>
</evidence>
<evidence type="ECO:0000256" key="2">
    <source>
        <dbReference type="ARBA" id="ARBA00004434"/>
    </source>
</evidence>